<organism evidence="2">
    <name type="scientific">Rodentolepis nana</name>
    <name type="common">Dwarf tapeworm</name>
    <name type="synonym">Hymenolepis nana</name>
    <dbReference type="NCBI Taxonomy" id="102285"/>
    <lineage>
        <taxon>Eukaryota</taxon>
        <taxon>Metazoa</taxon>
        <taxon>Spiralia</taxon>
        <taxon>Lophotrochozoa</taxon>
        <taxon>Platyhelminthes</taxon>
        <taxon>Cestoda</taxon>
        <taxon>Eucestoda</taxon>
        <taxon>Cyclophyllidea</taxon>
        <taxon>Hymenolepididae</taxon>
        <taxon>Rodentolepis</taxon>
    </lineage>
</organism>
<evidence type="ECO:0000256" key="1">
    <source>
        <dbReference type="SAM" id="Phobius"/>
    </source>
</evidence>
<accession>A0A0R3TY66</accession>
<keyword evidence="1" id="KW-1133">Transmembrane helix</keyword>
<name>A0A0R3TY66_RODNA</name>
<feature type="transmembrane region" description="Helical" evidence="1">
    <location>
        <begin position="80"/>
        <end position="101"/>
    </location>
</feature>
<dbReference type="AlphaFoldDB" id="A0A0R3TY66"/>
<protein>
    <submittedName>
        <fullName evidence="2">Pecanex-like protein</fullName>
    </submittedName>
</protein>
<evidence type="ECO:0000313" key="2">
    <source>
        <dbReference type="WBParaSite" id="HNAJ_0001281301-mRNA-1"/>
    </source>
</evidence>
<proteinExistence type="predicted"/>
<dbReference type="WBParaSite" id="HNAJ_0001281301-mRNA-1">
    <property type="protein sequence ID" value="HNAJ_0001281301-mRNA-1"/>
    <property type="gene ID" value="HNAJ_0001281301"/>
</dbReference>
<sequence>LFALCAFSATRRWLNYSGLHTSSPTNSTVTTNRRPTMRWSGGTSGNLQRNWRLEYTLVTTLMYPSMQIGPAHAIIIRQNYFLPLIYFLLSFVRFVYTFVYLKIK</sequence>
<reference evidence="2" key="1">
    <citation type="submission" date="2017-02" db="UniProtKB">
        <authorList>
            <consortium name="WormBaseParasite"/>
        </authorList>
    </citation>
    <scope>IDENTIFICATION</scope>
</reference>
<keyword evidence="1" id="KW-0812">Transmembrane</keyword>
<keyword evidence="1" id="KW-0472">Membrane</keyword>